<sequence>MSKTYYVYILTNKRHTVFYTGITNNLERRVWEHKQKIIQGFTKKYNIEKLVYFEVFEDVLEAIRREKQIKGWVRRRKIALIEKMNPEWKDLSEYLSS</sequence>
<dbReference type="InterPro" id="IPR035901">
    <property type="entry name" value="GIY-YIG_endonuc_sf"/>
</dbReference>
<dbReference type="PANTHER" id="PTHR34477">
    <property type="entry name" value="UPF0213 PROTEIN YHBQ"/>
    <property type="match status" value="1"/>
</dbReference>
<keyword evidence="3" id="KW-0540">Nuclease</keyword>
<evidence type="ECO:0000256" key="1">
    <source>
        <dbReference type="ARBA" id="ARBA00007435"/>
    </source>
</evidence>
<comment type="caution">
    <text evidence="3">The sequence shown here is derived from an EMBL/GenBank/DDBJ whole genome shotgun (WGS) entry which is preliminary data.</text>
</comment>
<name>A0A2M7WXK5_UNCKA</name>
<protein>
    <submittedName>
        <fullName evidence="3">Endonuclease</fullName>
    </submittedName>
</protein>
<feature type="domain" description="GIY-YIG" evidence="2">
    <location>
        <begin position="3"/>
        <end position="79"/>
    </location>
</feature>
<dbReference type="GO" id="GO:0004519">
    <property type="term" value="F:endonuclease activity"/>
    <property type="evidence" value="ECO:0007669"/>
    <property type="project" value="UniProtKB-KW"/>
</dbReference>
<proteinExistence type="inferred from homology"/>
<evidence type="ECO:0000313" key="3">
    <source>
        <dbReference type="EMBL" id="PJA37774.1"/>
    </source>
</evidence>
<evidence type="ECO:0000313" key="4">
    <source>
        <dbReference type="Proteomes" id="UP000230538"/>
    </source>
</evidence>
<dbReference type="PANTHER" id="PTHR34477:SF5">
    <property type="entry name" value="BSL5627 PROTEIN"/>
    <property type="match status" value="1"/>
</dbReference>
<dbReference type="Pfam" id="PF01541">
    <property type="entry name" value="GIY-YIG"/>
    <property type="match status" value="1"/>
</dbReference>
<dbReference type="InterPro" id="IPR000305">
    <property type="entry name" value="GIY-YIG_endonuc"/>
</dbReference>
<comment type="similarity">
    <text evidence="1">Belongs to the UPF0213 family.</text>
</comment>
<dbReference type="EMBL" id="PFXB01000059">
    <property type="protein sequence ID" value="PJA37774.1"/>
    <property type="molecule type" value="Genomic_DNA"/>
</dbReference>
<evidence type="ECO:0000259" key="2">
    <source>
        <dbReference type="PROSITE" id="PS50164"/>
    </source>
</evidence>
<dbReference type="CDD" id="cd10448">
    <property type="entry name" value="GIY-YIG_unchar_3"/>
    <property type="match status" value="1"/>
</dbReference>
<keyword evidence="3" id="KW-0378">Hydrolase</keyword>
<dbReference type="Gene3D" id="3.40.1440.10">
    <property type="entry name" value="GIY-YIG endonuclease"/>
    <property type="match status" value="1"/>
</dbReference>
<reference evidence="4" key="1">
    <citation type="submission" date="2017-09" db="EMBL/GenBank/DDBJ databases">
        <title>Depth-based differentiation of microbial function through sediment-hosted aquifers and enrichment of novel symbionts in the deep terrestrial subsurface.</title>
        <authorList>
            <person name="Probst A.J."/>
            <person name="Ladd B."/>
            <person name="Jarett J.K."/>
            <person name="Geller-Mcgrath D.E."/>
            <person name="Sieber C.M.K."/>
            <person name="Emerson J.B."/>
            <person name="Anantharaman K."/>
            <person name="Thomas B.C."/>
            <person name="Malmstrom R."/>
            <person name="Stieglmeier M."/>
            <person name="Klingl A."/>
            <person name="Woyke T."/>
            <person name="Ryan C.M."/>
            <person name="Banfield J.F."/>
        </authorList>
    </citation>
    <scope>NUCLEOTIDE SEQUENCE [LARGE SCALE GENOMIC DNA]</scope>
</reference>
<dbReference type="InterPro" id="IPR050190">
    <property type="entry name" value="UPF0213_domain"/>
</dbReference>
<keyword evidence="3" id="KW-0255">Endonuclease</keyword>
<dbReference type="AlphaFoldDB" id="A0A2M7WXK5"/>
<organism evidence="3 4">
    <name type="scientific">candidate division WWE3 bacterium CG_4_9_14_3_um_filter_43_9</name>
    <dbReference type="NCBI Taxonomy" id="1975082"/>
    <lineage>
        <taxon>Bacteria</taxon>
        <taxon>Katanobacteria</taxon>
    </lineage>
</organism>
<gene>
    <name evidence="3" type="ORF">CO181_02115</name>
</gene>
<dbReference type="SMART" id="SM00465">
    <property type="entry name" value="GIYc"/>
    <property type="match status" value="1"/>
</dbReference>
<dbReference type="PROSITE" id="PS50164">
    <property type="entry name" value="GIY_YIG"/>
    <property type="match status" value="1"/>
</dbReference>
<dbReference type="Proteomes" id="UP000230538">
    <property type="component" value="Unassembled WGS sequence"/>
</dbReference>
<dbReference type="SUPFAM" id="SSF82771">
    <property type="entry name" value="GIY-YIG endonuclease"/>
    <property type="match status" value="1"/>
</dbReference>
<accession>A0A2M7WXK5</accession>